<dbReference type="CDD" id="cd00229">
    <property type="entry name" value="SGNH_hydrolase"/>
    <property type="match status" value="1"/>
</dbReference>
<dbReference type="InterPro" id="IPR013830">
    <property type="entry name" value="SGNH_hydro"/>
</dbReference>
<dbReference type="InterPro" id="IPR036514">
    <property type="entry name" value="SGNH_hydro_sf"/>
</dbReference>
<dbReference type="Proteomes" id="UP000222768">
    <property type="component" value="Unassembled WGS sequence"/>
</dbReference>
<dbReference type="PANTHER" id="PTHR30383:SF5">
    <property type="entry name" value="SGNH HYDROLASE-TYPE ESTERASE DOMAIN-CONTAINING PROTEIN"/>
    <property type="match status" value="1"/>
</dbReference>
<proteinExistence type="predicted"/>
<feature type="compositionally biased region" description="Low complexity" evidence="1">
    <location>
        <begin position="256"/>
        <end position="266"/>
    </location>
</feature>
<keyword evidence="3" id="KW-0378">Hydrolase</keyword>
<dbReference type="GO" id="GO:0004622">
    <property type="term" value="F:phosphatidylcholine lysophospholipase activity"/>
    <property type="evidence" value="ECO:0007669"/>
    <property type="project" value="TreeGrafter"/>
</dbReference>
<dbReference type="EMBL" id="PDLK01000002">
    <property type="protein sequence ID" value="PHH03792.1"/>
    <property type="molecule type" value="Genomic_DNA"/>
</dbReference>
<dbReference type="Pfam" id="PF13472">
    <property type="entry name" value="Lipase_GDSL_2"/>
    <property type="match status" value="1"/>
</dbReference>
<comment type="caution">
    <text evidence="3">The sequence shown here is derived from an EMBL/GenBank/DDBJ whole genome shotgun (WGS) entry which is preliminary data.</text>
</comment>
<name>A0A855EQL0_9ENTR</name>
<sequence length="753" mass="83032">MTVSARSRRFSTTPENMPMTTPRIPATSLKKFQCYMIRFGGFFMPGAKMTTYDTNKPLGSTGPEELFDNAQNMDFALNDITKVIWKDRFGRNRKTLWGLEQDFNTQLISQQQRFDYFIQNSGYKFIGEYTSGPLTIQDYNQIIRYENEFWKLNASTTPPFTTTGNNAASWVNDLTHFVIVGDAALRQVLTSTSGAGVIGTEKGSNLDVVLQDINSGFFAEFGPQLRKLNSALLDPLVQELQITFIGDSITWGTGSTGAAASGTRDGTLSDPRNNATSPSYVNQLGRLIAGILGANTVTTFSNHSYSPSGESIREMVTDKYEFPYGSAYYVVGSGSFTDVIDTNATGPYLGARRTITVSAGASASLSFNFTGSKFSLVYSQLPSSADYELLVNGVSQGVFSTRDATAAFNTRRSHSFGFVTNGTITIRALQHSGDTGNQQLRIEALLFPKTVRIKNQGIIGTTTEQYAAYNFPAFLSRPKPYPPQNMPGFSQTFVGNGGHEYVESAEPNAILGMRYKYSFTNTGSWEITLKPAATDDRVAIYFSSTDKTCDVQVLADGVAIETFHTSSNEQGVPFGYQNSKIVTIPAGTQTVKLKTVFVPYQSSVSYLYLEGLTTFNSSSQTYPTNNNFKDGVALDDKDMFAFFQVGVNDRESNQVKSPTQIRTQLEKMLSLIPQGCSPVLMASNPAKEAGNYFMQDMVQAIRQTAEKYNVAFIDNFNLFDKYNMAYFTTDSLHPNDIGHNMIARNIIKSIRSS</sequence>
<organism evidence="3 4">
    <name type="scientific">Leclercia adecarboxylata</name>
    <dbReference type="NCBI Taxonomy" id="83655"/>
    <lineage>
        <taxon>Bacteria</taxon>
        <taxon>Pseudomonadati</taxon>
        <taxon>Pseudomonadota</taxon>
        <taxon>Gammaproteobacteria</taxon>
        <taxon>Enterobacterales</taxon>
        <taxon>Enterobacteriaceae</taxon>
        <taxon>Leclercia</taxon>
    </lineage>
</organism>
<feature type="domain" description="SGNH hydrolase-type esterase" evidence="2">
    <location>
        <begin position="639"/>
        <end position="739"/>
    </location>
</feature>
<feature type="region of interest" description="Disordered" evidence="1">
    <location>
        <begin position="256"/>
        <end position="275"/>
    </location>
</feature>
<feature type="region of interest" description="Disordered" evidence="1">
    <location>
        <begin position="1"/>
        <end position="23"/>
    </location>
</feature>
<dbReference type="SUPFAM" id="SSF52266">
    <property type="entry name" value="SGNH hydrolase"/>
    <property type="match status" value="1"/>
</dbReference>
<feature type="compositionally biased region" description="Polar residues" evidence="1">
    <location>
        <begin position="1"/>
        <end position="19"/>
    </location>
</feature>
<dbReference type="Gene3D" id="3.40.50.1110">
    <property type="entry name" value="SGNH hydrolase"/>
    <property type="match status" value="1"/>
</dbReference>
<evidence type="ECO:0000313" key="3">
    <source>
        <dbReference type="EMBL" id="PHH03792.1"/>
    </source>
</evidence>
<evidence type="ECO:0000313" key="4">
    <source>
        <dbReference type="Proteomes" id="UP000222768"/>
    </source>
</evidence>
<evidence type="ECO:0000256" key="1">
    <source>
        <dbReference type="SAM" id="MobiDB-lite"/>
    </source>
</evidence>
<dbReference type="InterPro" id="IPR051532">
    <property type="entry name" value="Ester_Hydrolysis_Enzymes"/>
</dbReference>
<dbReference type="AlphaFoldDB" id="A0A855EQL0"/>
<reference evidence="4" key="1">
    <citation type="submission" date="2017-09" db="EMBL/GenBank/DDBJ databases">
        <title>FDA dAtabase for Regulatory Grade micrObial Sequences (FDA-ARGOS): Supporting development and validation of Infectious Disease Dx tests.</title>
        <authorList>
            <person name="Minogue T."/>
            <person name="Wolcott M."/>
            <person name="Wasieloski L."/>
            <person name="Aguilar W."/>
            <person name="Moore D."/>
            <person name="Tallon L."/>
            <person name="Sadzewicz L."/>
            <person name="Ott S."/>
            <person name="Zhao X."/>
            <person name="Nagaraj S."/>
            <person name="Vavikolanu K."/>
            <person name="Aluvathingal J."/>
            <person name="Nadendla S."/>
            <person name="Sichtig H."/>
        </authorList>
    </citation>
    <scope>NUCLEOTIDE SEQUENCE [LARGE SCALE GENOMIC DNA]</scope>
    <source>
        <strain evidence="4">FDAARGOS_404</strain>
    </source>
</reference>
<accession>A0A855EQL0</accession>
<dbReference type="PANTHER" id="PTHR30383">
    <property type="entry name" value="THIOESTERASE 1/PROTEASE 1/LYSOPHOSPHOLIPASE L1"/>
    <property type="match status" value="1"/>
</dbReference>
<gene>
    <name evidence="3" type="ORF">CRX53_07305</name>
</gene>
<protein>
    <submittedName>
        <fullName evidence="3">SGNH/GDSL hydrolase family protein</fullName>
    </submittedName>
</protein>
<evidence type="ECO:0000259" key="2">
    <source>
        <dbReference type="Pfam" id="PF13472"/>
    </source>
</evidence>